<proteinExistence type="predicted"/>
<dbReference type="RefSeq" id="WP_268778446.1">
    <property type="nucleotide sequence ID" value="NZ_JAPRAT010000001.1"/>
</dbReference>
<dbReference type="AlphaFoldDB" id="A0A9J6R804"/>
<dbReference type="EMBL" id="JAPRAT010000001">
    <property type="protein sequence ID" value="MCZ0701679.1"/>
    <property type="molecule type" value="Genomic_DNA"/>
</dbReference>
<evidence type="ECO:0000313" key="2">
    <source>
        <dbReference type="Proteomes" id="UP001084197"/>
    </source>
</evidence>
<sequence>MKKITGLLILVVILLVACGSNDLFDNPVTEIEVRSWEDRERIGVIDDEEFIEGLVEELENANTATTANLDVISPDYHLVFFHNDEVIKELGYYEQEKNFGGVTGRYIDFPSGDHYGVTTELTLIRE</sequence>
<dbReference type="PROSITE" id="PS51257">
    <property type="entry name" value="PROKAR_LIPOPROTEIN"/>
    <property type="match status" value="1"/>
</dbReference>
<comment type="caution">
    <text evidence="1">The sequence shown here is derived from an EMBL/GenBank/DDBJ whole genome shotgun (WGS) entry which is preliminary data.</text>
</comment>
<dbReference type="Proteomes" id="UP001084197">
    <property type="component" value="Unassembled WGS sequence"/>
</dbReference>
<reference evidence="1" key="1">
    <citation type="submission" date="2022-11" db="EMBL/GenBank/DDBJ databases">
        <title>WGS of Natronobacillus azotifigens 24KS-1, an anaerobic diazotrophic haloalkaliphile from soda-rich habitats.</title>
        <authorList>
            <person name="Sorokin D.Y."/>
            <person name="Merkel A.Y."/>
        </authorList>
    </citation>
    <scope>NUCLEOTIDE SEQUENCE</scope>
    <source>
        <strain evidence="1">24KS-1</strain>
    </source>
</reference>
<evidence type="ECO:0000313" key="1">
    <source>
        <dbReference type="EMBL" id="MCZ0701679.1"/>
    </source>
</evidence>
<accession>A0A9J6R804</accession>
<keyword evidence="2" id="KW-1185">Reference proteome</keyword>
<gene>
    <name evidence="1" type="ORF">OWO01_00455</name>
</gene>
<name>A0A9J6R804_9BACI</name>
<protein>
    <submittedName>
        <fullName evidence="1">Uncharacterized protein</fullName>
    </submittedName>
</protein>
<organism evidence="1 2">
    <name type="scientific">Natronobacillus azotifigens</name>
    <dbReference type="NCBI Taxonomy" id="472978"/>
    <lineage>
        <taxon>Bacteria</taxon>
        <taxon>Bacillati</taxon>
        <taxon>Bacillota</taxon>
        <taxon>Bacilli</taxon>
        <taxon>Bacillales</taxon>
        <taxon>Bacillaceae</taxon>
        <taxon>Natronobacillus</taxon>
    </lineage>
</organism>